<gene>
    <name evidence="5" type="ORF">EJD97_013281</name>
</gene>
<feature type="compositionally biased region" description="Polar residues" evidence="4">
    <location>
        <begin position="199"/>
        <end position="212"/>
    </location>
</feature>
<dbReference type="EMBL" id="RXGB01003396">
    <property type="protein sequence ID" value="TMW92258.1"/>
    <property type="molecule type" value="Genomic_DNA"/>
</dbReference>
<evidence type="ECO:0000256" key="2">
    <source>
        <dbReference type="PIRSR" id="PIRSR600246-1"/>
    </source>
</evidence>
<dbReference type="Pfam" id="PF01112">
    <property type="entry name" value="Asparaginase_2"/>
    <property type="match status" value="1"/>
</dbReference>
<comment type="caution">
    <text evidence="5">The sequence shown here is derived from an EMBL/GenBank/DDBJ whole genome shotgun (WGS) entry which is preliminary data.</text>
</comment>
<dbReference type="AlphaFoldDB" id="A0A6N2BDY0"/>
<dbReference type="InterPro" id="IPR000246">
    <property type="entry name" value="Peptidase_T2"/>
</dbReference>
<feature type="active site" description="Nucleophile" evidence="2">
    <location>
        <position position="237"/>
    </location>
</feature>
<feature type="site" description="Cleavage; by autolysis" evidence="3">
    <location>
        <begin position="236"/>
        <end position="237"/>
    </location>
</feature>
<evidence type="ECO:0000256" key="1">
    <source>
        <dbReference type="ARBA" id="ARBA00011601"/>
    </source>
</evidence>
<dbReference type="SUPFAM" id="SSF56235">
    <property type="entry name" value="N-terminal nucleophile aminohydrolases (Ntn hydrolases)"/>
    <property type="match status" value="1"/>
</dbReference>
<reference evidence="5" key="1">
    <citation type="submission" date="2019-05" db="EMBL/GenBank/DDBJ databases">
        <title>The de novo reference genome and transcriptome assemblies of the wild tomato species Solanum chilense.</title>
        <authorList>
            <person name="Stam R."/>
            <person name="Nosenko T."/>
            <person name="Hoerger A.C."/>
            <person name="Stephan W."/>
            <person name="Seidel M.A."/>
            <person name="Kuhn J.M.M."/>
            <person name="Haberer G."/>
            <person name="Tellier A."/>
        </authorList>
    </citation>
    <scope>NUCLEOTIDE SEQUENCE</scope>
    <source>
        <tissue evidence="5">Mature leaves</tissue>
    </source>
</reference>
<feature type="region of interest" description="Disordered" evidence="4">
    <location>
        <begin position="195"/>
        <end position="214"/>
    </location>
</feature>
<dbReference type="PANTHER" id="PTHR10188">
    <property type="entry name" value="L-ASPARAGINASE"/>
    <property type="match status" value="1"/>
</dbReference>
<proteinExistence type="predicted"/>
<dbReference type="PANTHER" id="PTHR10188:SF8">
    <property type="entry name" value="THREONINE ASPARTASE 1"/>
    <property type="match status" value="1"/>
</dbReference>
<dbReference type="CDD" id="cd04514">
    <property type="entry name" value="Taspase1_like"/>
    <property type="match status" value="1"/>
</dbReference>
<dbReference type="GO" id="GO:0051604">
    <property type="term" value="P:protein maturation"/>
    <property type="evidence" value="ECO:0007669"/>
    <property type="project" value="TreeGrafter"/>
</dbReference>
<dbReference type="InterPro" id="IPR029055">
    <property type="entry name" value="Ntn_hydrolases_N"/>
</dbReference>
<dbReference type="Gene3D" id="3.60.20.30">
    <property type="entry name" value="(Glycosyl)asparaginase"/>
    <property type="match status" value="1"/>
</dbReference>
<dbReference type="FunFam" id="3.60.20.30:FF:000004">
    <property type="entry name" value="Putative threonine aspartase isoform A"/>
    <property type="match status" value="1"/>
</dbReference>
<accession>A0A6N2BDY0</accession>
<evidence type="ECO:0008006" key="6">
    <source>
        <dbReference type="Google" id="ProtNLM"/>
    </source>
</evidence>
<dbReference type="GO" id="GO:0004298">
    <property type="term" value="F:threonine-type endopeptidase activity"/>
    <property type="evidence" value="ECO:0007669"/>
    <property type="project" value="InterPro"/>
</dbReference>
<sequence length="420" mass="43682">MATEVTDRNLSTPTFFVAVHVGAGYHSPSNEKALRSAMKRACLAAASVLRKGAGGCIDAVTAAIQVLEDDPNTNAGRGSNLTEDGHVECDASIMDGDSGAFGAVGAVPGVRNAIEIAALLAKEQISGSSLLGRISPMFLVGEGARAWAKSKGVVLPSTLTEADESLVTEKARTQWKRYKAMLDDAKAVNDAPDIKMTNAKETNTTSESQPSDQFRGDRVGDQISLLDALDEDLISDTVGVICLDSKGHMACGSSSGGIALKVSGRVGLAAMYGSGCWASSRGPFGAPFIVGCCVSGAGEYLMKGFAARECCLSSSLSQAGPSSACKKVLQTIQENSQCSVDRSAGFLLVQAEPPRLVGGSLARLEAVEIAAVYSSSSFGIGYFGSSMDMPKVSVLRSKKQQNKAGIDEFAARINLVSKKQ</sequence>
<dbReference type="GO" id="GO:0005737">
    <property type="term" value="C:cytoplasm"/>
    <property type="evidence" value="ECO:0007669"/>
    <property type="project" value="TreeGrafter"/>
</dbReference>
<name>A0A6N2BDY0_SOLCI</name>
<protein>
    <recommendedName>
        <fullName evidence="6">Threonine aspartase</fullName>
    </recommendedName>
</protein>
<dbReference type="InterPro" id="IPR037464">
    <property type="entry name" value="Taspase1"/>
</dbReference>
<evidence type="ECO:0000256" key="3">
    <source>
        <dbReference type="PIRSR" id="PIRSR600246-3"/>
    </source>
</evidence>
<evidence type="ECO:0000313" key="5">
    <source>
        <dbReference type="EMBL" id="TMW92258.1"/>
    </source>
</evidence>
<evidence type="ECO:0000256" key="4">
    <source>
        <dbReference type="SAM" id="MobiDB-lite"/>
    </source>
</evidence>
<comment type="subunit">
    <text evidence="1">Heterotetramer of two alpha and two beta chains arranged as a dimer of alpha/beta heterodimers.</text>
</comment>
<organism evidence="5">
    <name type="scientific">Solanum chilense</name>
    <name type="common">Tomato</name>
    <name type="synonym">Lycopersicon chilense</name>
    <dbReference type="NCBI Taxonomy" id="4083"/>
    <lineage>
        <taxon>Eukaryota</taxon>
        <taxon>Viridiplantae</taxon>
        <taxon>Streptophyta</taxon>
        <taxon>Embryophyta</taxon>
        <taxon>Tracheophyta</taxon>
        <taxon>Spermatophyta</taxon>
        <taxon>Magnoliopsida</taxon>
        <taxon>eudicotyledons</taxon>
        <taxon>Gunneridae</taxon>
        <taxon>Pentapetalae</taxon>
        <taxon>asterids</taxon>
        <taxon>lamiids</taxon>
        <taxon>Solanales</taxon>
        <taxon>Solanaceae</taxon>
        <taxon>Solanoideae</taxon>
        <taxon>Solaneae</taxon>
        <taxon>Solanum</taxon>
        <taxon>Solanum subgen. Lycopersicon</taxon>
    </lineage>
</organism>